<dbReference type="PIRSF" id="PIRSF018005">
    <property type="entry name" value="UCP018005"/>
    <property type="match status" value="1"/>
</dbReference>
<keyword evidence="1 4" id="KW-0489">Methyltransferase</keyword>
<dbReference type="Proteomes" id="UP001620262">
    <property type="component" value="Unassembled WGS sequence"/>
</dbReference>
<keyword evidence="5" id="KW-1185">Reference proteome</keyword>
<dbReference type="NCBIfam" id="TIGR03438">
    <property type="entry name" value="egtD_ergothio"/>
    <property type="match status" value="1"/>
</dbReference>
<dbReference type="InterPro" id="IPR051128">
    <property type="entry name" value="EgtD_Methyltrsf_superfamily"/>
</dbReference>
<name>A0ABW8L229_9GAMM</name>
<dbReference type="Gene3D" id="3.40.50.150">
    <property type="entry name" value="Vaccinia Virus protein VP39"/>
    <property type="match status" value="1"/>
</dbReference>
<dbReference type="GO" id="GO:0032259">
    <property type="term" value="P:methylation"/>
    <property type="evidence" value="ECO:0007669"/>
    <property type="project" value="UniProtKB-KW"/>
</dbReference>
<dbReference type="Pfam" id="PF10017">
    <property type="entry name" value="Methyltransf_33"/>
    <property type="match status" value="1"/>
</dbReference>
<reference evidence="4 5" key="1">
    <citation type="submission" date="2024-11" db="EMBL/GenBank/DDBJ databases">
        <title>The Natural Products Discovery Center: Release of the First 8490 Sequenced Strains for Exploring Actinobacteria Biosynthetic Diversity.</title>
        <authorList>
            <person name="Kalkreuter E."/>
            <person name="Kautsar S.A."/>
            <person name="Yang D."/>
            <person name="Bader C.D."/>
            <person name="Teijaro C.N."/>
            <person name="Fluegel L."/>
            <person name="Davis C.M."/>
            <person name="Simpson J.R."/>
            <person name="Lauterbach L."/>
            <person name="Steele A.D."/>
            <person name="Gui C."/>
            <person name="Meng S."/>
            <person name="Li G."/>
            <person name="Viehrig K."/>
            <person name="Ye F."/>
            <person name="Su P."/>
            <person name="Kiefer A.F."/>
            <person name="Nichols A."/>
            <person name="Cepeda A.J."/>
            <person name="Yan W."/>
            <person name="Fan B."/>
            <person name="Jiang Y."/>
            <person name="Adhikari A."/>
            <person name="Zheng C.-J."/>
            <person name="Schuster L."/>
            <person name="Cowan T.M."/>
            <person name="Smanski M.J."/>
            <person name="Chevrette M.G."/>
            <person name="De Carvalho L.P.S."/>
            <person name="Shen B."/>
        </authorList>
    </citation>
    <scope>NUCLEOTIDE SEQUENCE [LARGE SCALE GENOMIC DNA]</scope>
    <source>
        <strain evidence="4 5">NPDC078403</strain>
    </source>
</reference>
<dbReference type="GO" id="GO:0052706">
    <property type="term" value="F:L-histidine N(alpha)-methyltransferase activity"/>
    <property type="evidence" value="ECO:0007669"/>
    <property type="project" value="UniProtKB-EC"/>
</dbReference>
<dbReference type="InterPro" id="IPR017804">
    <property type="entry name" value="MeTrfase_EgtD-like"/>
</dbReference>
<dbReference type="InterPro" id="IPR019257">
    <property type="entry name" value="MeTrfase_dom"/>
</dbReference>
<dbReference type="EC" id="2.1.1.44" evidence="4"/>
<dbReference type="RefSeq" id="WP_145233249.1">
    <property type="nucleotide sequence ID" value="NZ_CAXYCB010000003.1"/>
</dbReference>
<proteinExistence type="predicted"/>
<dbReference type="InterPro" id="IPR035094">
    <property type="entry name" value="EgtD"/>
</dbReference>
<dbReference type="EMBL" id="JBJDOT010000033">
    <property type="protein sequence ID" value="MFK3865914.1"/>
    <property type="molecule type" value="Genomic_DNA"/>
</dbReference>
<dbReference type="PANTHER" id="PTHR43397">
    <property type="entry name" value="ERGOTHIONEINE BIOSYNTHESIS PROTEIN 1"/>
    <property type="match status" value="1"/>
</dbReference>
<accession>A0ABW8L229</accession>
<evidence type="ECO:0000256" key="2">
    <source>
        <dbReference type="ARBA" id="ARBA00022679"/>
    </source>
</evidence>
<evidence type="ECO:0000256" key="1">
    <source>
        <dbReference type="ARBA" id="ARBA00022603"/>
    </source>
</evidence>
<protein>
    <submittedName>
        <fullName evidence="4">L-histidine N(Alpha)-methyltransferase</fullName>
        <ecNumber evidence="4">2.1.1.44</ecNumber>
    </submittedName>
</protein>
<evidence type="ECO:0000313" key="4">
    <source>
        <dbReference type="EMBL" id="MFK3865914.1"/>
    </source>
</evidence>
<dbReference type="InterPro" id="IPR029063">
    <property type="entry name" value="SAM-dependent_MTases_sf"/>
</dbReference>
<evidence type="ECO:0000259" key="3">
    <source>
        <dbReference type="Pfam" id="PF10017"/>
    </source>
</evidence>
<dbReference type="SUPFAM" id="SSF53335">
    <property type="entry name" value="S-adenosyl-L-methionine-dependent methyltransferases"/>
    <property type="match status" value="1"/>
</dbReference>
<gene>
    <name evidence="4" type="primary">egtD</name>
    <name evidence="4" type="ORF">ACI2JU_18880</name>
</gene>
<evidence type="ECO:0000313" key="5">
    <source>
        <dbReference type="Proteomes" id="UP001620262"/>
    </source>
</evidence>
<dbReference type="PANTHER" id="PTHR43397:SF1">
    <property type="entry name" value="ERGOTHIONEINE BIOSYNTHESIS PROTEIN 1"/>
    <property type="match status" value="1"/>
</dbReference>
<feature type="domain" description="Histidine-specific methyltransferase SAM-dependent" evidence="3">
    <location>
        <begin position="18"/>
        <end position="321"/>
    </location>
</feature>
<keyword evidence="2 4" id="KW-0808">Transferase</keyword>
<organism evidence="4 5">
    <name type="scientific">Pseudoalteromonas rhizosphaerae</name>
    <dbReference type="NCBI Taxonomy" id="2518973"/>
    <lineage>
        <taxon>Bacteria</taxon>
        <taxon>Pseudomonadati</taxon>
        <taxon>Pseudomonadota</taxon>
        <taxon>Gammaproteobacteria</taxon>
        <taxon>Alteromonadales</taxon>
        <taxon>Pseudoalteromonadaceae</taxon>
        <taxon>Pseudoalteromonas</taxon>
    </lineage>
</organism>
<sequence>MSQVTTLMTTDIDNRFLNDVIAGLSQQQKNLPCKYFYDDNGAALFEQITELDEYYVTRTELSILTKHSQAIAKLLPDNLSIIEPGCGSGKKIAYLLAHLVNVKSFVPFEISNEMLNYSLAHLSPLFPELAISPLLGDFTHSQMVKQLSRETQLDSQTNLVYFPGSTIGNFSPLKAIEIMKNFHRLCGINGYVLIGIDLLKDRQVLLDAYDDKQGVTAAFNKNLLQRINAELNADFDLSQFNHQSRFNEKLSRIEMHLISNCDQTVTVNGESFSFSQGESIHTENSHKYALQAFTELSAQAGLRLEQTWQDEQGYFALCLLRPI</sequence>
<comment type="caution">
    <text evidence="4">The sequence shown here is derived from an EMBL/GenBank/DDBJ whole genome shotgun (WGS) entry which is preliminary data.</text>
</comment>